<evidence type="ECO:0000256" key="1">
    <source>
        <dbReference type="SAM" id="SignalP"/>
    </source>
</evidence>
<gene>
    <name evidence="3" type="ORF">B7Y86_05455</name>
</gene>
<dbReference type="SUPFAM" id="SSF52317">
    <property type="entry name" value="Class I glutamine amidotransferase-like"/>
    <property type="match status" value="1"/>
</dbReference>
<comment type="caution">
    <text evidence="3">The sequence shown here is derived from an EMBL/GenBank/DDBJ whole genome shotgun (WGS) entry which is preliminary data.</text>
</comment>
<dbReference type="EMBL" id="NCEQ01000005">
    <property type="protein sequence ID" value="OYX57583.1"/>
    <property type="molecule type" value="Genomic_DNA"/>
</dbReference>
<dbReference type="PANTHER" id="PTHR40469:SF2">
    <property type="entry name" value="GALACTOSE-BINDING DOMAIN-LIKE SUPERFAMILY PROTEIN"/>
    <property type="match status" value="1"/>
</dbReference>
<evidence type="ECO:0000313" key="4">
    <source>
        <dbReference type="Proteomes" id="UP000216147"/>
    </source>
</evidence>
<feature type="chain" id="PRO_5012152456" description="ThuA-like domain-containing protein" evidence="1">
    <location>
        <begin position="38"/>
        <end position="312"/>
    </location>
</feature>
<name>A0A258HMN8_9CAUL</name>
<dbReference type="InterPro" id="IPR029010">
    <property type="entry name" value="ThuA-like"/>
</dbReference>
<reference evidence="3 4" key="1">
    <citation type="submission" date="2017-03" db="EMBL/GenBank/DDBJ databases">
        <title>Lifting the veil on microbial sulfur biogeochemistry in mining wastewaters.</title>
        <authorList>
            <person name="Kantor R.S."/>
            <person name="Colenbrander Nelson T."/>
            <person name="Marshall S."/>
            <person name="Bennett D."/>
            <person name="Apte S."/>
            <person name="Camacho D."/>
            <person name="Thomas B.C."/>
            <person name="Warren L.A."/>
            <person name="Banfield J.F."/>
        </authorList>
    </citation>
    <scope>NUCLEOTIDE SEQUENCE [LARGE SCALE GENOMIC DNA]</scope>
    <source>
        <strain evidence="3">32-68-21</strain>
    </source>
</reference>
<dbReference type="InterPro" id="IPR029062">
    <property type="entry name" value="Class_I_gatase-like"/>
</dbReference>
<proteinExistence type="predicted"/>
<sequence length="312" mass="34181">MSGTGRSGKGPPMKTSILARFALASAMAVLIVGFAHAQAPAPASAVPAVRPQGPPDPYEGRKKLLVVADVQTGFHHNSISHAMATIEQMGRESGFYVAFLRTDSQLITSEPIVGTGARYDGRQINARNLDYFDAIFFLGSGEGTLTDQQKADLLAFVHDDGKGFIGGHASTVAFYNWPEYGEMIGGFMDGEFPVQPMPLIVEDPDFPGAREFPTTFTDQYQFLKAPYDTGDVHTILRLDPARLTAEQLTRRPDGDFPVVWARNYGRGRVYISTFGHLDDPWDQPAVRELYLEGIKWALGLTDADVTPDIQPQ</sequence>
<dbReference type="Gene3D" id="3.40.50.880">
    <property type="match status" value="1"/>
</dbReference>
<protein>
    <recommendedName>
        <fullName evidence="2">ThuA-like domain-containing protein</fullName>
    </recommendedName>
</protein>
<dbReference type="Pfam" id="PF06283">
    <property type="entry name" value="ThuA"/>
    <property type="match status" value="1"/>
</dbReference>
<accession>A0A258HMN8</accession>
<evidence type="ECO:0000259" key="2">
    <source>
        <dbReference type="Pfam" id="PF06283"/>
    </source>
</evidence>
<organism evidence="3 4">
    <name type="scientific">Brevundimonas subvibrioides</name>
    <dbReference type="NCBI Taxonomy" id="74313"/>
    <lineage>
        <taxon>Bacteria</taxon>
        <taxon>Pseudomonadati</taxon>
        <taxon>Pseudomonadota</taxon>
        <taxon>Alphaproteobacteria</taxon>
        <taxon>Caulobacterales</taxon>
        <taxon>Caulobacteraceae</taxon>
        <taxon>Brevundimonas</taxon>
    </lineage>
</organism>
<keyword evidence="1" id="KW-0732">Signal</keyword>
<dbReference type="Proteomes" id="UP000216147">
    <property type="component" value="Unassembled WGS sequence"/>
</dbReference>
<dbReference type="AlphaFoldDB" id="A0A258HMN8"/>
<evidence type="ECO:0000313" key="3">
    <source>
        <dbReference type="EMBL" id="OYX57583.1"/>
    </source>
</evidence>
<dbReference type="PANTHER" id="PTHR40469">
    <property type="entry name" value="SECRETED GLYCOSYL HYDROLASE"/>
    <property type="match status" value="1"/>
</dbReference>
<feature type="domain" description="ThuA-like" evidence="2">
    <location>
        <begin position="65"/>
        <end position="297"/>
    </location>
</feature>
<feature type="signal peptide" evidence="1">
    <location>
        <begin position="1"/>
        <end position="37"/>
    </location>
</feature>